<dbReference type="OrthoDB" id="8062037at2759"/>
<comment type="pathway">
    <text evidence="2">Protein modification; protein ubiquitination.</text>
</comment>
<dbReference type="Proteomes" id="UP000541444">
    <property type="component" value="Unassembled WGS sequence"/>
</dbReference>
<proteinExistence type="predicted"/>
<protein>
    <recommendedName>
        <fullName evidence="3">RING-type E3 ubiquitin transferase</fullName>
        <ecNumber evidence="3">2.3.2.27</ecNumber>
    </recommendedName>
</protein>
<evidence type="ECO:0000256" key="7">
    <source>
        <dbReference type="ARBA" id="ARBA00022786"/>
    </source>
</evidence>
<organism evidence="12 13">
    <name type="scientific">Kingdonia uniflora</name>
    <dbReference type="NCBI Taxonomy" id="39325"/>
    <lineage>
        <taxon>Eukaryota</taxon>
        <taxon>Viridiplantae</taxon>
        <taxon>Streptophyta</taxon>
        <taxon>Embryophyta</taxon>
        <taxon>Tracheophyta</taxon>
        <taxon>Spermatophyta</taxon>
        <taxon>Magnoliopsida</taxon>
        <taxon>Ranunculales</taxon>
        <taxon>Circaeasteraceae</taxon>
        <taxon>Kingdonia</taxon>
    </lineage>
</organism>
<gene>
    <name evidence="12" type="ORF">GIB67_028806</name>
</gene>
<name>A0A7J7LT12_9MAGN</name>
<sequence>MAALVGENPTTVTSSDHGRMRKPRIQTTPSSDPPSEITPSRCNPNISSLFLSLTNHTHNDPQMTPKSLKKKKGFSSATFRGMGCVSSSSQVSTPAVIRSSADWQAKKVRKKKHLKKKKMSHQTITEATPIAAVGPDICCAPGIAFGSDAALVDCVVLRRPLMQTRERERLNHRERSCIVRRTMGSSSSFETFSSGSDLFGTRHRRHFRYRSPGGLEELAMYESSMLMGERSGGYDRYRDWRLNVDNMSYEEEYEADDDMGKLDCGHSYHACCIERWLLQKNACPVCKIAVKS</sequence>
<keyword evidence="13" id="KW-1185">Reference proteome</keyword>
<dbReference type="InterPro" id="IPR045191">
    <property type="entry name" value="MBR1/2-like"/>
</dbReference>
<evidence type="ECO:0000256" key="8">
    <source>
        <dbReference type="ARBA" id="ARBA00022833"/>
    </source>
</evidence>
<dbReference type="PANTHER" id="PTHR22937:SF122">
    <property type="entry name" value="RING-TYPE E3 UBIQUITIN TRANSFERASE"/>
    <property type="match status" value="1"/>
</dbReference>
<dbReference type="PROSITE" id="PS50089">
    <property type="entry name" value="ZF_RING_2"/>
    <property type="match status" value="1"/>
</dbReference>
<evidence type="ECO:0000256" key="4">
    <source>
        <dbReference type="ARBA" id="ARBA00022679"/>
    </source>
</evidence>
<comment type="caution">
    <text evidence="12">The sequence shown here is derived from an EMBL/GenBank/DDBJ whole genome shotgun (WGS) entry which is preliminary data.</text>
</comment>
<dbReference type="InterPro" id="IPR013083">
    <property type="entry name" value="Znf_RING/FYVE/PHD"/>
</dbReference>
<feature type="domain" description="RING-type" evidence="11">
    <location>
        <begin position="262"/>
        <end position="287"/>
    </location>
</feature>
<comment type="catalytic activity">
    <reaction evidence="1">
        <text>S-ubiquitinyl-[E2 ubiquitin-conjugating enzyme]-L-cysteine + [acceptor protein]-L-lysine = [E2 ubiquitin-conjugating enzyme]-L-cysteine + N(6)-ubiquitinyl-[acceptor protein]-L-lysine.</text>
        <dbReference type="EC" id="2.3.2.27"/>
    </reaction>
</comment>
<dbReference type="EC" id="2.3.2.27" evidence="3"/>
<evidence type="ECO:0000256" key="5">
    <source>
        <dbReference type="ARBA" id="ARBA00022723"/>
    </source>
</evidence>
<evidence type="ECO:0000313" key="12">
    <source>
        <dbReference type="EMBL" id="KAF6145811.1"/>
    </source>
</evidence>
<dbReference type="SUPFAM" id="SSF57850">
    <property type="entry name" value="RING/U-box"/>
    <property type="match status" value="1"/>
</dbReference>
<keyword evidence="8" id="KW-0862">Zinc</keyword>
<dbReference type="AlphaFoldDB" id="A0A7J7LT12"/>
<keyword evidence="7" id="KW-0833">Ubl conjugation pathway</keyword>
<keyword evidence="6 9" id="KW-0863">Zinc-finger</keyword>
<evidence type="ECO:0000256" key="9">
    <source>
        <dbReference type="PROSITE-ProRule" id="PRU00175"/>
    </source>
</evidence>
<evidence type="ECO:0000256" key="2">
    <source>
        <dbReference type="ARBA" id="ARBA00004906"/>
    </source>
</evidence>
<evidence type="ECO:0000256" key="3">
    <source>
        <dbReference type="ARBA" id="ARBA00012483"/>
    </source>
</evidence>
<dbReference type="Gene3D" id="3.30.40.10">
    <property type="entry name" value="Zinc/RING finger domain, C3HC4 (zinc finger)"/>
    <property type="match status" value="1"/>
</dbReference>
<dbReference type="Pfam" id="PF12678">
    <property type="entry name" value="zf-rbx1"/>
    <property type="match status" value="1"/>
</dbReference>
<evidence type="ECO:0000256" key="1">
    <source>
        <dbReference type="ARBA" id="ARBA00000900"/>
    </source>
</evidence>
<keyword evidence="5" id="KW-0479">Metal-binding</keyword>
<evidence type="ECO:0000256" key="6">
    <source>
        <dbReference type="ARBA" id="ARBA00022771"/>
    </source>
</evidence>
<evidence type="ECO:0000259" key="11">
    <source>
        <dbReference type="PROSITE" id="PS50089"/>
    </source>
</evidence>
<dbReference type="InterPro" id="IPR024766">
    <property type="entry name" value="Znf_RING_H2"/>
</dbReference>
<feature type="region of interest" description="Disordered" evidence="10">
    <location>
        <begin position="1"/>
        <end position="41"/>
    </location>
</feature>
<evidence type="ECO:0000313" key="13">
    <source>
        <dbReference type="Proteomes" id="UP000541444"/>
    </source>
</evidence>
<dbReference type="GO" id="GO:0061630">
    <property type="term" value="F:ubiquitin protein ligase activity"/>
    <property type="evidence" value="ECO:0007669"/>
    <property type="project" value="UniProtKB-EC"/>
</dbReference>
<dbReference type="EMBL" id="JACGCM010002027">
    <property type="protein sequence ID" value="KAF6145811.1"/>
    <property type="molecule type" value="Genomic_DNA"/>
</dbReference>
<accession>A0A7J7LT12</accession>
<dbReference type="InterPro" id="IPR001841">
    <property type="entry name" value="Znf_RING"/>
</dbReference>
<reference evidence="12 13" key="1">
    <citation type="journal article" date="2020" name="IScience">
        <title>Genome Sequencing of the Endangered Kingdonia uniflora (Circaeasteraceae, Ranunculales) Reveals Potential Mechanisms of Evolutionary Specialization.</title>
        <authorList>
            <person name="Sun Y."/>
            <person name="Deng T."/>
            <person name="Zhang A."/>
            <person name="Moore M.J."/>
            <person name="Landis J.B."/>
            <person name="Lin N."/>
            <person name="Zhang H."/>
            <person name="Zhang X."/>
            <person name="Huang J."/>
            <person name="Zhang X."/>
            <person name="Sun H."/>
            <person name="Wang H."/>
        </authorList>
    </citation>
    <scope>NUCLEOTIDE SEQUENCE [LARGE SCALE GENOMIC DNA]</scope>
    <source>
        <strain evidence="12">TB1705</strain>
        <tissue evidence="12">Leaf</tissue>
    </source>
</reference>
<dbReference type="GO" id="GO:0008270">
    <property type="term" value="F:zinc ion binding"/>
    <property type="evidence" value="ECO:0007669"/>
    <property type="project" value="UniProtKB-KW"/>
</dbReference>
<dbReference type="PANTHER" id="PTHR22937">
    <property type="entry name" value="E3 UBIQUITIN-PROTEIN LIGASE RNF165"/>
    <property type="match status" value="1"/>
</dbReference>
<keyword evidence="4" id="KW-0808">Transferase</keyword>
<evidence type="ECO:0000256" key="10">
    <source>
        <dbReference type="SAM" id="MobiDB-lite"/>
    </source>
</evidence>